<reference evidence="2" key="1">
    <citation type="journal article" date="2014" name="FEMS Microbiol. Ecol.">
        <title>Development of a targeted metagenomic approach to study a genomic region involved in light harvesting in marine Synechococcus.</title>
        <authorList>
            <person name="Humily F."/>
            <person name="Farrant G.K."/>
            <person name="Marie D."/>
            <person name="Perennou M."/>
            <person name="Mazard S."/>
            <person name="Labadie K."/>
            <person name="Aury J.-M."/>
            <person name="Wincker P."/>
            <person name="Nicolas Segui A."/>
            <person name="Scanlan D.J."/>
            <person name="Garczarek L."/>
        </authorList>
    </citation>
    <scope>NUCLEOTIDE SEQUENCE</scope>
</reference>
<name>A0A024CHF5_9SYNE</name>
<gene>
    <name evidence="2" type="primary">unk6</name>
</gene>
<accession>A0A024CHF5</accession>
<feature type="compositionally biased region" description="Polar residues" evidence="1">
    <location>
        <begin position="9"/>
        <end position="20"/>
    </location>
</feature>
<organism evidence="2">
    <name type="scientific">uncultured Synechococcus sp</name>
    <dbReference type="NCBI Taxonomy" id="154535"/>
    <lineage>
        <taxon>Bacteria</taxon>
        <taxon>Bacillati</taxon>
        <taxon>Cyanobacteriota</taxon>
        <taxon>Cyanophyceae</taxon>
        <taxon>Synechococcales</taxon>
        <taxon>Synechococcaceae</taxon>
        <taxon>Synechococcus</taxon>
        <taxon>environmental samples</taxon>
    </lineage>
</organism>
<dbReference type="EMBL" id="KF846553">
    <property type="protein sequence ID" value="AHZ34053.1"/>
    <property type="molecule type" value="Genomic_DNA"/>
</dbReference>
<protein>
    <submittedName>
        <fullName evidence="2">Uncharacterized protein</fullName>
    </submittedName>
</protein>
<feature type="region of interest" description="Disordered" evidence="1">
    <location>
        <begin position="1"/>
        <end position="22"/>
    </location>
</feature>
<sequence>MPILRHTTGHQPNQSEAFNQSVSSVPMAMSMMVDSLVNMMQSNLPQTEQNTSLSLGLNQDEY</sequence>
<dbReference type="AlphaFoldDB" id="A0A024CHF5"/>
<evidence type="ECO:0000256" key="1">
    <source>
        <dbReference type="SAM" id="MobiDB-lite"/>
    </source>
</evidence>
<evidence type="ECO:0000313" key="2">
    <source>
        <dbReference type="EMBL" id="AHZ34053.1"/>
    </source>
</evidence>
<proteinExistence type="predicted"/>